<sequence>MRAWRGSRDCTSTTAEAPGPSLAVDYLAQPPVDVELTPGERHSCVMRVQLVPGTPAGAARSRLLADQEAPLECSAVLSCVLQLPPYQRPDPPEASSAPSGRANSGLKLLFRHPLNWAPAASPLLALSVAAMSPCTPSGAAGNVQFGTTRQQLDVMISVTNLFSSARKLTLLTEAEEARGGDAAAAQAAE</sequence>
<keyword evidence="2" id="KW-1185">Reference proteome</keyword>
<dbReference type="AlphaFoldDB" id="A0AAE0GXN1"/>
<dbReference type="Proteomes" id="UP001190700">
    <property type="component" value="Unassembled WGS sequence"/>
</dbReference>
<proteinExistence type="predicted"/>
<evidence type="ECO:0000313" key="2">
    <source>
        <dbReference type="Proteomes" id="UP001190700"/>
    </source>
</evidence>
<gene>
    <name evidence="1" type="ORF">CYMTET_7072</name>
</gene>
<evidence type="ECO:0000313" key="1">
    <source>
        <dbReference type="EMBL" id="KAK3285321.1"/>
    </source>
</evidence>
<accession>A0AAE0GXN1</accession>
<dbReference type="EMBL" id="LGRX02001876">
    <property type="protein sequence ID" value="KAK3285321.1"/>
    <property type="molecule type" value="Genomic_DNA"/>
</dbReference>
<name>A0AAE0GXN1_9CHLO</name>
<comment type="caution">
    <text evidence="1">The sequence shown here is derived from an EMBL/GenBank/DDBJ whole genome shotgun (WGS) entry which is preliminary data.</text>
</comment>
<organism evidence="1 2">
    <name type="scientific">Cymbomonas tetramitiformis</name>
    <dbReference type="NCBI Taxonomy" id="36881"/>
    <lineage>
        <taxon>Eukaryota</taxon>
        <taxon>Viridiplantae</taxon>
        <taxon>Chlorophyta</taxon>
        <taxon>Pyramimonadophyceae</taxon>
        <taxon>Pyramimonadales</taxon>
        <taxon>Pyramimonadaceae</taxon>
        <taxon>Cymbomonas</taxon>
    </lineage>
</organism>
<protein>
    <submittedName>
        <fullName evidence="1">Uncharacterized protein</fullName>
    </submittedName>
</protein>
<reference evidence="1 2" key="1">
    <citation type="journal article" date="2015" name="Genome Biol. Evol.">
        <title>Comparative Genomics of a Bacterivorous Green Alga Reveals Evolutionary Causalities and Consequences of Phago-Mixotrophic Mode of Nutrition.</title>
        <authorList>
            <person name="Burns J.A."/>
            <person name="Paasch A."/>
            <person name="Narechania A."/>
            <person name="Kim E."/>
        </authorList>
    </citation>
    <scope>NUCLEOTIDE SEQUENCE [LARGE SCALE GENOMIC DNA]</scope>
    <source>
        <strain evidence="1 2">PLY_AMNH</strain>
    </source>
</reference>